<evidence type="ECO:0000256" key="1">
    <source>
        <dbReference type="ARBA" id="ARBA00012513"/>
    </source>
</evidence>
<dbReference type="Proteomes" id="UP000237347">
    <property type="component" value="Unassembled WGS sequence"/>
</dbReference>
<evidence type="ECO:0000313" key="11">
    <source>
        <dbReference type="EMBL" id="KAK7850623.1"/>
    </source>
</evidence>
<dbReference type="AlphaFoldDB" id="A0AAW0LG01"/>
<evidence type="ECO:0000256" key="4">
    <source>
        <dbReference type="ARBA" id="ARBA00022741"/>
    </source>
</evidence>
<accession>A0AAW0LG01</accession>
<keyword evidence="9" id="KW-0812">Transmembrane</keyword>
<feature type="transmembrane region" description="Helical" evidence="9">
    <location>
        <begin position="70"/>
        <end position="92"/>
    </location>
</feature>
<proteinExistence type="predicted"/>
<dbReference type="GO" id="GO:0004674">
    <property type="term" value="F:protein serine/threonine kinase activity"/>
    <property type="evidence" value="ECO:0007669"/>
    <property type="project" value="UniProtKB-KW"/>
</dbReference>
<feature type="domain" description="Protein kinase" evidence="10">
    <location>
        <begin position="1"/>
        <end position="102"/>
    </location>
</feature>
<keyword evidence="2" id="KW-0723">Serine/threonine-protein kinase</keyword>
<protein>
    <recommendedName>
        <fullName evidence="1">non-specific serine/threonine protein kinase</fullName>
        <ecNumber evidence="1">2.7.11.1</ecNumber>
    </recommendedName>
</protein>
<evidence type="ECO:0000256" key="9">
    <source>
        <dbReference type="SAM" id="Phobius"/>
    </source>
</evidence>
<comment type="caution">
    <text evidence="11">The sequence shown here is derived from an EMBL/GenBank/DDBJ whole genome shotgun (WGS) entry which is preliminary data.</text>
</comment>
<dbReference type="InterPro" id="IPR051420">
    <property type="entry name" value="Ser_Thr_Kinases_DiverseReg"/>
</dbReference>
<evidence type="ECO:0000313" key="12">
    <source>
        <dbReference type="Proteomes" id="UP000237347"/>
    </source>
</evidence>
<dbReference type="GO" id="GO:0005524">
    <property type="term" value="F:ATP binding"/>
    <property type="evidence" value="ECO:0007669"/>
    <property type="project" value="UniProtKB-KW"/>
</dbReference>
<keyword evidence="9" id="KW-0472">Membrane</keyword>
<evidence type="ECO:0000256" key="6">
    <source>
        <dbReference type="ARBA" id="ARBA00022840"/>
    </source>
</evidence>
<evidence type="ECO:0000256" key="5">
    <source>
        <dbReference type="ARBA" id="ARBA00022777"/>
    </source>
</evidence>
<evidence type="ECO:0000259" key="10">
    <source>
        <dbReference type="PROSITE" id="PS50011"/>
    </source>
</evidence>
<evidence type="ECO:0000256" key="8">
    <source>
        <dbReference type="ARBA" id="ARBA00048679"/>
    </source>
</evidence>
<dbReference type="Gene3D" id="1.10.510.10">
    <property type="entry name" value="Transferase(Phosphotransferase) domain 1"/>
    <property type="match status" value="1"/>
</dbReference>
<evidence type="ECO:0000256" key="7">
    <source>
        <dbReference type="ARBA" id="ARBA00047899"/>
    </source>
</evidence>
<keyword evidence="6" id="KW-0067">ATP-binding</keyword>
<dbReference type="InterPro" id="IPR011009">
    <property type="entry name" value="Kinase-like_dom_sf"/>
</dbReference>
<keyword evidence="4" id="KW-0547">Nucleotide-binding</keyword>
<comment type="catalytic activity">
    <reaction evidence="8">
        <text>L-seryl-[protein] + ATP = O-phospho-L-seryl-[protein] + ADP + H(+)</text>
        <dbReference type="Rhea" id="RHEA:17989"/>
        <dbReference type="Rhea" id="RHEA-COMP:9863"/>
        <dbReference type="Rhea" id="RHEA-COMP:11604"/>
        <dbReference type="ChEBI" id="CHEBI:15378"/>
        <dbReference type="ChEBI" id="CHEBI:29999"/>
        <dbReference type="ChEBI" id="CHEBI:30616"/>
        <dbReference type="ChEBI" id="CHEBI:83421"/>
        <dbReference type="ChEBI" id="CHEBI:456216"/>
        <dbReference type="EC" id="2.7.11.1"/>
    </reaction>
</comment>
<sequence length="102" mass="11774">MATKRSEKERWNILIMEFDAISYMHHDCIPILVNQNISNNNTLLNSEVEAFVSDFGKARLLDPDSSNQTLIAWTCGYIALGELFFSYYILYLPTLQHIILKS</sequence>
<dbReference type="InterPro" id="IPR000719">
    <property type="entry name" value="Prot_kinase_dom"/>
</dbReference>
<keyword evidence="11" id="KW-0675">Receptor</keyword>
<keyword evidence="12" id="KW-1185">Reference proteome</keyword>
<keyword evidence="5 11" id="KW-0418">Kinase</keyword>
<evidence type="ECO:0000256" key="3">
    <source>
        <dbReference type="ARBA" id="ARBA00022679"/>
    </source>
</evidence>
<evidence type="ECO:0000256" key="2">
    <source>
        <dbReference type="ARBA" id="ARBA00022527"/>
    </source>
</evidence>
<dbReference type="EC" id="2.7.11.1" evidence="1"/>
<dbReference type="SUPFAM" id="SSF56112">
    <property type="entry name" value="Protein kinase-like (PK-like)"/>
    <property type="match status" value="1"/>
</dbReference>
<keyword evidence="3" id="KW-0808">Transferase</keyword>
<name>A0AAW0LG01_QUESU</name>
<keyword evidence="9" id="KW-1133">Transmembrane helix</keyword>
<dbReference type="PANTHER" id="PTHR48005">
    <property type="entry name" value="LEUCINE RICH REPEAT KINASE 2"/>
    <property type="match status" value="1"/>
</dbReference>
<dbReference type="PROSITE" id="PS50011">
    <property type="entry name" value="PROTEIN_KINASE_DOM"/>
    <property type="match status" value="1"/>
</dbReference>
<reference evidence="11 12" key="1">
    <citation type="journal article" date="2018" name="Sci. Data">
        <title>The draft genome sequence of cork oak.</title>
        <authorList>
            <person name="Ramos A.M."/>
            <person name="Usie A."/>
            <person name="Barbosa P."/>
            <person name="Barros P.M."/>
            <person name="Capote T."/>
            <person name="Chaves I."/>
            <person name="Simoes F."/>
            <person name="Abreu I."/>
            <person name="Carrasquinho I."/>
            <person name="Faro C."/>
            <person name="Guimaraes J.B."/>
            <person name="Mendonca D."/>
            <person name="Nobrega F."/>
            <person name="Rodrigues L."/>
            <person name="Saibo N.J.M."/>
            <person name="Varela M.C."/>
            <person name="Egas C."/>
            <person name="Matos J."/>
            <person name="Miguel C.M."/>
            <person name="Oliveira M.M."/>
            <person name="Ricardo C.P."/>
            <person name="Goncalves S."/>
        </authorList>
    </citation>
    <scope>NUCLEOTIDE SEQUENCE [LARGE SCALE GENOMIC DNA]</scope>
    <source>
        <strain evidence="12">cv. HL8</strain>
    </source>
</reference>
<comment type="catalytic activity">
    <reaction evidence="7">
        <text>L-threonyl-[protein] + ATP = O-phospho-L-threonyl-[protein] + ADP + H(+)</text>
        <dbReference type="Rhea" id="RHEA:46608"/>
        <dbReference type="Rhea" id="RHEA-COMP:11060"/>
        <dbReference type="Rhea" id="RHEA-COMP:11605"/>
        <dbReference type="ChEBI" id="CHEBI:15378"/>
        <dbReference type="ChEBI" id="CHEBI:30013"/>
        <dbReference type="ChEBI" id="CHEBI:30616"/>
        <dbReference type="ChEBI" id="CHEBI:61977"/>
        <dbReference type="ChEBI" id="CHEBI:456216"/>
        <dbReference type="EC" id="2.7.11.1"/>
    </reaction>
</comment>
<organism evidence="11 12">
    <name type="scientific">Quercus suber</name>
    <name type="common">Cork oak</name>
    <dbReference type="NCBI Taxonomy" id="58331"/>
    <lineage>
        <taxon>Eukaryota</taxon>
        <taxon>Viridiplantae</taxon>
        <taxon>Streptophyta</taxon>
        <taxon>Embryophyta</taxon>
        <taxon>Tracheophyta</taxon>
        <taxon>Spermatophyta</taxon>
        <taxon>Magnoliopsida</taxon>
        <taxon>eudicotyledons</taxon>
        <taxon>Gunneridae</taxon>
        <taxon>Pentapetalae</taxon>
        <taxon>rosids</taxon>
        <taxon>fabids</taxon>
        <taxon>Fagales</taxon>
        <taxon>Fagaceae</taxon>
        <taxon>Quercus</taxon>
    </lineage>
</organism>
<gene>
    <name evidence="11" type="primary">MIK2_57</name>
    <name evidence="11" type="ORF">CFP56_044056</name>
</gene>
<dbReference type="EMBL" id="PKMF04000097">
    <property type="protein sequence ID" value="KAK7850623.1"/>
    <property type="molecule type" value="Genomic_DNA"/>
</dbReference>
<dbReference type="PANTHER" id="PTHR48005:SF16">
    <property type="entry name" value="MDIS1-INTERACTING RECEPTOR LIKE KINASE 2-LIKE ISOFORM X1"/>
    <property type="match status" value="1"/>
</dbReference>